<dbReference type="AlphaFoldDB" id="A0AAD2FDI5"/>
<feature type="region of interest" description="Disordered" evidence="1">
    <location>
        <begin position="607"/>
        <end position="632"/>
    </location>
</feature>
<evidence type="ECO:0000256" key="1">
    <source>
        <dbReference type="SAM" id="MobiDB-lite"/>
    </source>
</evidence>
<feature type="region of interest" description="Disordered" evidence="1">
    <location>
        <begin position="1"/>
        <end position="57"/>
    </location>
</feature>
<feature type="region of interest" description="Disordered" evidence="1">
    <location>
        <begin position="393"/>
        <end position="429"/>
    </location>
</feature>
<reference evidence="3" key="1">
    <citation type="submission" date="2023-08" db="EMBL/GenBank/DDBJ databases">
        <authorList>
            <person name="Audoor S."/>
            <person name="Bilcke G."/>
        </authorList>
    </citation>
    <scope>NUCLEOTIDE SEQUENCE</scope>
</reference>
<sequence length="642" mass="72484">MPDRDRVAAESSAGSTPESLTLVDLPDDVSEEFSVGSNFTEPSIGEPSSSEMATPSGAGAGQIRTILYDGKYRAYRVKGLETKFNLKGNLRMFQRDVIQHLVANGLDTIAYVPHCQTGIPVHVVEEHPSFTIESVRKQVSAQLLKYDKYDSANDSEAKLFLENSLEPSLLEKLTMRIKTTDSFPVVFITLMYLNRSQSVHRFEAIKESIRKRKPSDYPGEDISLMSEDHKIDAKELVKAGQYQHILTGSMLDGYLKAGPKDHNLYRHNLLSESQKLERALLDIGYMDRTAADVHMASERLTYEDVSDLAEDNYRKLKDKGEWTPALSTVRDSKRPPAAFGNAAVCMTKEQMETHISALVQQQLATSSSRAKPSDKCNKCGGSGHWARDPVCPLAGKKGNNRGKNAGNNNKPKGNRKEDTNWKKIAPGPGEPQQKVVNVVGFEASSRSDPANVVFRMVSSPGYTAFSASWLNMFAPLLWASLLVFGTLPHHLQHQLLGYQSPQEFKPFRMTKPKYKQFIRSCRRKRRTKSFSNHRHTRHYGLATRKRRPLSQRHDRFSQEVFELSQYIDAFGKAISFRRVPREGDIWSALHEGDNWNDWKNKSRKKKTNSETWQDCGGHHGDDPNSTHPSAHCPCCKPKKYRN</sequence>
<dbReference type="InterPro" id="IPR001878">
    <property type="entry name" value="Znf_CCHC"/>
</dbReference>
<dbReference type="InterPro" id="IPR036875">
    <property type="entry name" value="Znf_CCHC_sf"/>
</dbReference>
<dbReference type="SUPFAM" id="SSF57756">
    <property type="entry name" value="Retrovirus zinc finger-like domains"/>
    <property type="match status" value="1"/>
</dbReference>
<feature type="compositionally biased region" description="Polar residues" evidence="1">
    <location>
        <begin position="35"/>
        <end position="53"/>
    </location>
</feature>
<evidence type="ECO:0000313" key="4">
    <source>
        <dbReference type="Proteomes" id="UP001295423"/>
    </source>
</evidence>
<dbReference type="Proteomes" id="UP001295423">
    <property type="component" value="Unassembled WGS sequence"/>
</dbReference>
<proteinExistence type="predicted"/>
<dbReference type="Pfam" id="PF00098">
    <property type="entry name" value="zf-CCHC"/>
    <property type="match status" value="1"/>
</dbReference>
<feature type="domain" description="CCHC-type" evidence="2">
    <location>
        <begin position="375"/>
        <end position="388"/>
    </location>
</feature>
<name>A0AAD2FDI5_9STRA</name>
<evidence type="ECO:0000259" key="2">
    <source>
        <dbReference type="Pfam" id="PF00098"/>
    </source>
</evidence>
<feature type="compositionally biased region" description="Low complexity" evidence="1">
    <location>
        <begin position="394"/>
        <end position="411"/>
    </location>
</feature>
<gene>
    <name evidence="3" type="ORF">CYCCA115_LOCUS1869</name>
</gene>
<keyword evidence="4" id="KW-1185">Reference proteome</keyword>
<accession>A0AAD2FDI5</accession>
<comment type="caution">
    <text evidence="3">The sequence shown here is derived from an EMBL/GenBank/DDBJ whole genome shotgun (WGS) entry which is preliminary data.</text>
</comment>
<dbReference type="Gene3D" id="4.10.60.10">
    <property type="entry name" value="Zinc finger, CCHC-type"/>
    <property type="match status" value="1"/>
</dbReference>
<dbReference type="EMBL" id="CAKOGP040000113">
    <property type="protein sequence ID" value="CAJ1930224.1"/>
    <property type="molecule type" value="Genomic_DNA"/>
</dbReference>
<dbReference type="GO" id="GO:0008270">
    <property type="term" value="F:zinc ion binding"/>
    <property type="evidence" value="ECO:0007669"/>
    <property type="project" value="InterPro"/>
</dbReference>
<protein>
    <recommendedName>
        <fullName evidence="2">CCHC-type domain-containing protein</fullName>
    </recommendedName>
</protein>
<dbReference type="GO" id="GO:0003676">
    <property type="term" value="F:nucleic acid binding"/>
    <property type="evidence" value="ECO:0007669"/>
    <property type="project" value="InterPro"/>
</dbReference>
<evidence type="ECO:0000313" key="3">
    <source>
        <dbReference type="EMBL" id="CAJ1930224.1"/>
    </source>
</evidence>
<organism evidence="3 4">
    <name type="scientific">Cylindrotheca closterium</name>
    <dbReference type="NCBI Taxonomy" id="2856"/>
    <lineage>
        <taxon>Eukaryota</taxon>
        <taxon>Sar</taxon>
        <taxon>Stramenopiles</taxon>
        <taxon>Ochrophyta</taxon>
        <taxon>Bacillariophyta</taxon>
        <taxon>Bacillariophyceae</taxon>
        <taxon>Bacillariophycidae</taxon>
        <taxon>Bacillariales</taxon>
        <taxon>Bacillariaceae</taxon>
        <taxon>Cylindrotheca</taxon>
    </lineage>
</organism>